<accession>A0ABX1GXL6</accession>
<dbReference type="Proteomes" id="UP000772196">
    <property type="component" value="Unassembled WGS sequence"/>
</dbReference>
<comment type="caution">
    <text evidence="1">The sequence shown here is derived from an EMBL/GenBank/DDBJ whole genome shotgun (WGS) entry which is preliminary data.</text>
</comment>
<dbReference type="RefSeq" id="WP_168536629.1">
    <property type="nucleotide sequence ID" value="NZ_JAAWWP010000003.1"/>
</dbReference>
<dbReference type="EMBL" id="JAAWWP010000003">
    <property type="protein sequence ID" value="NKI40817.1"/>
    <property type="molecule type" value="Genomic_DNA"/>
</dbReference>
<keyword evidence="2" id="KW-1185">Reference proteome</keyword>
<organism evidence="1 2">
    <name type="scientific">Streptomyces physcomitrii</name>
    <dbReference type="NCBI Taxonomy" id="2724184"/>
    <lineage>
        <taxon>Bacteria</taxon>
        <taxon>Bacillati</taxon>
        <taxon>Actinomycetota</taxon>
        <taxon>Actinomycetes</taxon>
        <taxon>Kitasatosporales</taxon>
        <taxon>Streptomycetaceae</taxon>
        <taxon>Streptomyces</taxon>
    </lineage>
</organism>
<proteinExistence type="predicted"/>
<protein>
    <recommendedName>
        <fullName evidence="3">Secreted protein</fullName>
    </recommendedName>
</protein>
<evidence type="ECO:0008006" key="3">
    <source>
        <dbReference type="Google" id="ProtNLM"/>
    </source>
</evidence>
<sequence>MNRYLAAACAVLLGAGLAVGTAFGAVALLGKKPEQPNTPLISYETPRQER</sequence>
<evidence type="ECO:0000313" key="1">
    <source>
        <dbReference type="EMBL" id="NKI40817.1"/>
    </source>
</evidence>
<name>A0ABX1GXL6_9ACTN</name>
<gene>
    <name evidence="1" type="ORF">HFV08_06070</name>
</gene>
<evidence type="ECO:0000313" key="2">
    <source>
        <dbReference type="Proteomes" id="UP000772196"/>
    </source>
</evidence>
<reference evidence="1 2" key="1">
    <citation type="submission" date="2020-04" db="EMBL/GenBank/DDBJ databases">
        <title>Phylogenetic Diversity and Antibacterial Activity against Ralstonia solanacearum of Endophytic Actinomycete Isolated from Moss.</title>
        <authorList>
            <person name="Zhuang X."/>
        </authorList>
    </citation>
    <scope>NUCLEOTIDE SEQUENCE [LARGE SCALE GENOMIC DNA]</scope>
    <source>
        <strain evidence="1 2">LD120</strain>
    </source>
</reference>